<evidence type="ECO:0000313" key="2">
    <source>
        <dbReference type="EMBL" id="KAG5619195.1"/>
    </source>
</evidence>
<reference evidence="2 3" key="1">
    <citation type="submission" date="2020-09" db="EMBL/GenBank/DDBJ databases">
        <title>De no assembly of potato wild relative species, Solanum commersonii.</title>
        <authorList>
            <person name="Cho K."/>
        </authorList>
    </citation>
    <scope>NUCLEOTIDE SEQUENCE [LARGE SCALE GENOMIC DNA]</scope>
    <source>
        <strain evidence="2">LZ3.2</strain>
        <tissue evidence="2">Leaf</tissue>
    </source>
</reference>
<evidence type="ECO:0000256" key="1">
    <source>
        <dbReference type="SAM" id="MobiDB-lite"/>
    </source>
</evidence>
<dbReference type="Proteomes" id="UP000824120">
    <property type="component" value="Chromosome 3"/>
</dbReference>
<organism evidence="2 3">
    <name type="scientific">Solanum commersonii</name>
    <name type="common">Commerson's wild potato</name>
    <name type="synonym">Commerson's nightshade</name>
    <dbReference type="NCBI Taxonomy" id="4109"/>
    <lineage>
        <taxon>Eukaryota</taxon>
        <taxon>Viridiplantae</taxon>
        <taxon>Streptophyta</taxon>
        <taxon>Embryophyta</taxon>
        <taxon>Tracheophyta</taxon>
        <taxon>Spermatophyta</taxon>
        <taxon>Magnoliopsida</taxon>
        <taxon>eudicotyledons</taxon>
        <taxon>Gunneridae</taxon>
        <taxon>Pentapetalae</taxon>
        <taxon>asterids</taxon>
        <taxon>lamiids</taxon>
        <taxon>Solanales</taxon>
        <taxon>Solanaceae</taxon>
        <taxon>Solanoideae</taxon>
        <taxon>Solaneae</taxon>
        <taxon>Solanum</taxon>
    </lineage>
</organism>
<feature type="region of interest" description="Disordered" evidence="1">
    <location>
        <begin position="60"/>
        <end position="83"/>
    </location>
</feature>
<comment type="caution">
    <text evidence="2">The sequence shown here is derived from an EMBL/GenBank/DDBJ whole genome shotgun (WGS) entry which is preliminary data.</text>
</comment>
<protein>
    <submittedName>
        <fullName evidence="2">Uncharacterized protein</fullName>
    </submittedName>
</protein>
<dbReference type="AlphaFoldDB" id="A0A9J6A4H0"/>
<proteinExistence type="predicted"/>
<keyword evidence="3" id="KW-1185">Reference proteome</keyword>
<name>A0A9J6A4H0_SOLCO</name>
<evidence type="ECO:0000313" key="3">
    <source>
        <dbReference type="Proteomes" id="UP000824120"/>
    </source>
</evidence>
<gene>
    <name evidence="2" type="ORF">H5410_019019</name>
</gene>
<feature type="compositionally biased region" description="Basic and acidic residues" evidence="1">
    <location>
        <begin position="60"/>
        <end position="69"/>
    </location>
</feature>
<accession>A0A9J6A4H0</accession>
<feature type="compositionally biased region" description="Polar residues" evidence="1">
    <location>
        <begin position="70"/>
        <end position="83"/>
    </location>
</feature>
<sequence>MNEVSKGTLAEKVGEETKKTMAEIVMNKMKGQCEGRDNEGGDKVDINFSSVKNTMVEKMEWETNEKTADVDSNNSIERSSSTTSAGLFVSTFAPSSLISSSTFSVTMPFANEKSISTSAPFSLSFPPLCPPPMRNRYPPPPSIGSWYPLVSPPLSFIPPPSQPWFSLPPLPSS</sequence>
<dbReference type="EMBL" id="JACXVP010000003">
    <property type="protein sequence ID" value="KAG5619195.1"/>
    <property type="molecule type" value="Genomic_DNA"/>
</dbReference>